<gene>
    <name evidence="1" type="ORF">PCLFYP37_01469</name>
</gene>
<accession>A0A6N3AMN5</accession>
<evidence type="ECO:0000313" key="1">
    <source>
        <dbReference type="EMBL" id="VYT91817.1"/>
    </source>
</evidence>
<dbReference type="AlphaFoldDB" id="A0A6N3AMN5"/>
<name>A0A6N3AMN5_9BACT</name>
<sequence>MTSTGKICPFVLMSYNLQHTNILKSIKTEEQKNKKIR</sequence>
<proteinExistence type="predicted"/>
<dbReference type="EMBL" id="CACRUT010000008">
    <property type="protein sequence ID" value="VYT91817.1"/>
    <property type="molecule type" value="Genomic_DNA"/>
</dbReference>
<reference evidence="1" key="1">
    <citation type="submission" date="2019-11" db="EMBL/GenBank/DDBJ databases">
        <authorList>
            <person name="Feng L."/>
        </authorList>
    </citation>
    <scope>NUCLEOTIDE SEQUENCE</scope>
    <source>
        <strain evidence="1">PclaraLFYP37</strain>
    </source>
</reference>
<organism evidence="1">
    <name type="scientific">Paraprevotella clara</name>
    <dbReference type="NCBI Taxonomy" id="454154"/>
    <lineage>
        <taxon>Bacteria</taxon>
        <taxon>Pseudomonadati</taxon>
        <taxon>Bacteroidota</taxon>
        <taxon>Bacteroidia</taxon>
        <taxon>Bacteroidales</taxon>
        <taxon>Prevotellaceae</taxon>
        <taxon>Paraprevotella</taxon>
    </lineage>
</organism>
<protein>
    <submittedName>
        <fullName evidence="1">Uncharacterized protein</fullName>
    </submittedName>
</protein>